<dbReference type="InterPro" id="IPR002052">
    <property type="entry name" value="DNA_methylase_N6_adenine_CS"/>
</dbReference>
<dbReference type="Proteomes" id="UP000230956">
    <property type="component" value="Unassembled WGS sequence"/>
</dbReference>
<comment type="caution">
    <text evidence="8">The sequence shown here is derived from an EMBL/GenBank/DDBJ whole genome shotgun (WGS) entry which is preliminary data.</text>
</comment>
<gene>
    <name evidence="5 8" type="primary">prmC</name>
    <name evidence="8" type="ORF">COY37_11535</name>
</gene>
<feature type="binding site" evidence="5">
    <location>
        <position position="202"/>
    </location>
    <ligand>
        <name>S-adenosyl-L-methionine</name>
        <dbReference type="ChEBI" id="CHEBI:59789"/>
    </ligand>
</feature>
<evidence type="ECO:0000259" key="7">
    <source>
        <dbReference type="Pfam" id="PF17827"/>
    </source>
</evidence>
<feature type="binding site" evidence="5">
    <location>
        <begin position="133"/>
        <end position="137"/>
    </location>
    <ligand>
        <name>S-adenosyl-L-methionine</name>
        <dbReference type="ChEBI" id="CHEBI:59789"/>
    </ligand>
</feature>
<dbReference type="Pfam" id="PF05175">
    <property type="entry name" value="MTS"/>
    <property type="match status" value="1"/>
</dbReference>
<feature type="binding site" evidence="5">
    <location>
        <begin position="202"/>
        <end position="205"/>
    </location>
    <ligand>
        <name>substrate</name>
    </ligand>
</feature>
<evidence type="ECO:0000313" key="9">
    <source>
        <dbReference type="Proteomes" id="UP000230956"/>
    </source>
</evidence>
<proteinExistence type="inferred from homology"/>
<accession>A0A2M7T4U3</accession>
<name>A0A2M7T4U3_9ACTN</name>
<dbReference type="Gene3D" id="1.10.8.10">
    <property type="entry name" value="DNA helicase RuvA subunit, C-terminal domain"/>
    <property type="match status" value="1"/>
</dbReference>
<comment type="caution">
    <text evidence="5">Lacks conserved residue(s) required for the propagation of feature annotation.</text>
</comment>
<dbReference type="SUPFAM" id="SSF53335">
    <property type="entry name" value="S-adenosyl-L-methionine-dependent methyltransferases"/>
    <property type="match status" value="1"/>
</dbReference>
<dbReference type="InterPro" id="IPR029063">
    <property type="entry name" value="SAM-dependent_MTases_sf"/>
</dbReference>
<dbReference type="InterPro" id="IPR019874">
    <property type="entry name" value="RF_methyltr_PrmC"/>
</dbReference>
<dbReference type="InterPro" id="IPR040758">
    <property type="entry name" value="PrmC_N"/>
</dbReference>
<evidence type="ECO:0000256" key="3">
    <source>
        <dbReference type="ARBA" id="ARBA00022691"/>
    </source>
</evidence>
<dbReference type="GO" id="GO:0003676">
    <property type="term" value="F:nucleic acid binding"/>
    <property type="evidence" value="ECO:0007669"/>
    <property type="project" value="InterPro"/>
</dbReference>
<evidence type="ECO:0000256" key="2">
    <source>
        <dbReference type="ARBA" id="ARBA00022679"/>
    </source>
</evidence>
<evidence type="ECO:0000256" key="5">
    <source>
        <dbReference type="HAMAP-Rule" id="MF_02126"/>
    </source>
</evidence>
<keyword evidence="2 5" id="KW-0808">Transferase</keyword>
<keyword evidence="1 5" id="KW-0489">Methyltransferase</keyword>
<dbReference type="GO" id="GO:0032259">
    <property type="term" value="P:methylation"/>
    <property type="evidence" value="ECO:0007669"/>
    <property type="project" value="UniProtKB-KW"/>
</dbReference>
<feature type="binding site" evidence="5">
    <location>
        <position position="156"/>
    </location>
    <ligand>
        <name>S-adenosyl-L-methionine</name>
        <dbReference type="ChEBI" id="CHEBI:59789"/>
    </ligand>
</feature>
<evidence type="ECO:0000256" key="1">
    <source>
        <dbReference type="ARBA" id="ARBA00022603"/>
    </source>
</evidence>
<dbReference type="InterPro" id="IPR004556">
    <property type="entry name" value="HemK-like"/>
</dbReference>
<feature type="domain" description="Release factor glutamine methyltransferase N-terminal" evidence="7">
    <location>
        <begin position="18"/>
        <end position="87"/>
    </location>
</feature>
<comment type="similarity">
    <text evidence="5">Belongs to the protein N5-glutamine methyltransferase family. PrmC subfamily.</text>
</comment>
<dbReference type="PANTHER" id="PTHR18895:SF74">
    <property type="entry name" value="MTRF1L RELEASE FACTOR GLUTAMINE METHYLTRANSFERASE"/>
    <property type="match status" value="1"/>
</dbReference>
<comment type="catalytic activity">
    <reaction evidence="4 5">
        <text>L-glutaminyl-[peptide chain release factor] + S-adenosyl-L-methionine = N(5)-methyl-L-glutaminyl-[peptide chain release factor] + S-adenosyl-L-homocysteine + H(+)</text>
        <dbReference type="Rhea" id="RHEA:42896"/>
        <dbReference type="Rhea" id="RHEA-COMP:10271"/>
        <dbReference type="Rhea" id="RHEA-COMP:10272"/>
        <dbReference type="ChEBI" id="CHEBI:15378"/>
        <dbReference type="ChEBI" id="CHEBI:30011"/>
        <dbReference type="ChEBI" id="CHEBI:57856"/>
        <dbReference type="ChEBI" id="CHEBI:59789"/>
        <dbReference type="ChEBI" id="CHEBI:61891"/>
        <dbReference type="EC" id="2.1.1.297"/>
    </reaction>
</comment>
<dbReference type="GO" id="GO:0102559">
    <property type="term" value="F:peptide chain release factor N(5)-glutamine methyltransferase activity"/>
    <property type="evidence" value="ECO:0007669"/>
    <property type="project" value="UniProtKB-EC"/>
</dbReference>
<comment type="function">
    <text evidence="5">Methylates the class 1 translation termination release factors RF1/PrfA and RF2/PrfB on the glutamine residue of the universally conserved GGQ motif.</text>
</comment>
<dbReference type="PANTHER" id="PTHR18895">
    <property type="entry name" value="HEMK METHYLTRANSFERASE"/>
    <property type="match status" value="1"/>
</dbReference>
<organism evidence="8 9">
    <name type="scientific">Candidatus Aquicultor secundus</name>
    <dbReference type="NCBI Taxonomy" id="1973895"/>
    <lineage>
        <taxon>Bacteria</taxon>
        <taxon>Bacillati</taxon>
        <taxon>Actinomycetota</taxon>
        <taxon>Candidatus Aquicultoria</taxon>
        <taxon>Candidatus Aquicultorales</taxon>
        <taxon>Candidatus Aquicultoraceae</taxon>
        <taxon>Candidatus Aquicultor</taxon>
    </lineage>
</organism>
<dbReference type="EC" id="2.1.1.297" evidence="5"/>
<dbReference type="InterPro" id="IPR050320">
    <property type="entry name" value="N5-glutamine_MTase"/>
</dbReference>
<feature type="domain" description="Methyltransferase small" evidence="6">
    <location>
        <begin position="120"/>
        <end position="208"/>
    </location>
</feature>
<evidence type="ECO:0000313" key="8">
    <source>
        <dbReference type="EMBL" id="PIZ34732.1"/>
    </source>
</evidence>
<evidence type="ECO:0000256" key="4">
    <source>
        <dbReference type="ARBA" id="ARBA00048391"/>
    </source>
</evidence>
<dbReference type="Gene3D" id="3.40.50.150">
    <property type="entry name" value="Vaccinia Virus protein VP39"/>
    <property type="match status" value="1"/>
</dbReference>
<evidence type="ECO:0000259" key="6">
    <source>
        <dbReference type="Pfam" id="PF05175"/>
    </source>
</evidence>
<keyword evidence="3 5" id="KW-0949">S-adenosyl-L-methionine</keyword>
<dbReference type="NCBIfam" id="TIGR03534">
    <property type="entry name" value="RF_mod_PrmC"/>
    <property type="match status" value="1"/>
</dbReference>
<dbReference type="CDD" id="cd02440">
    <property type="entry name" value="AdoMet_MTases"/>
    <property type="match status" value="1"/>
</dbReference>
<sequence length="296" mass="32617">MIVIDKVLDVTSETIHHVLTWATLWLEGGAVLHPQVEAERILEDALGCSRAELYLNRKHALTQAELEFVNKVIKERLTGKPLQYILGHQQFGHLDLACREGVLIPRPETELLVEAALSELNNLGGPRTVADIGSGTGAIAVSIAYEYKQVKVYAADISAEAISLTEENARTYGVDSRVHAIASDVLSGLGDLRGRLDMVVSNPPYIPRSELAALQREVQFEPAEALDGGEDGLDFYRNIVRQSPEFLLPCGMLLFEIGINQAPHIVALLKEVGCFKDIEVRKDYRGIDRIVTARKA</sequence>
<dbReference type="AlphaFoldDB" id="A0A2M7T4U3"/>
<dbReference type="HAMAP" id="MF_02126">
    <property type="entry name" value="RF_methyltr_PrmC"/>
    <property type="match status" value="1"/>
</dbReference>
<dbReference type="EMBL" id="PFNG01000270">
    <property type="protein sequence ID" value="PIZ34732.1"/>
    <property type="molecule type" value="Genomic_DNA"/>
</dbReference>
<dbReference type="NCBIfam" id="TIGR00536">
    <property type="entry name" value="hemK_fam"/>
    <property type="match status" value="1"/>
</dbReference>
<reference evidence="9" key="1">
    <citation type="submission" date="2017-09" db="EMBL/GenBank/DDBJ databases">
        <title>Depth-based differentiation of microbial function through sediment-hosted aquifers and enrichment of novel symbionts in the deep terrestrial subsurface.</title>
        <authorList>
            <person name="Probst A.J."/>
            <person name="Ladd B."/>
            <person name="Jarett J.K."/>
            <person name="Geller-Mcgrath D.E."/>
            <person name="Sieber C.M.K."/>
            <person name="Emerson J.B."/>
            <person name="Anantharaman K."/>
            <person name="Thomas B.C."/>
            <person name="Malmstrom R."/>
            <person name="Stieglmeier M."/>
            <person name="Klingl A."/>
            <person name="Woyke T."/>
            <person name="Ryan C.M."/>
            <person name="Banfield J.F."/>
        </authorList>
    </citation>
    <scope>NUCLEOTIDE SEQUENCE [LARGE SCALE GENOMIC DNA]</scope>
</reference>
<dbReference type="InterPro" id="IPR007848">
    <property type="entry name" value="Small_mtfrase_dom"/>
</dbReference>
<protein>
    <recommendedName>
        <fullName evidence="5">Release factor glutamine methyltransferase</fullName>
        <shortName evidence="5">RF MTase</shortName>
        <ecNumber evidence="5">2.1.1.297</ecNumber>
    </recommendedName>
    <alternativeName>
        <fullName evidence="5">N5-glutamine methyltransferase PrmC</fullName>
    </alternativeName>
    <alternativeName>
        <fullName evidence="5">Protein-(glutamine-N5) MTase PrmC</fullName>
    </alternativeName>
    <alternativeName>
        <fullName evidence="5">Protein-glutamine N-methyltransferase PrmC</fullName>
    </alternativeName>
</protein>
<dbReference type="PROSITE" id="PS00092">
    <property type="entry name" value="N6_MTASE"/>
    <property type="match status" value="1"/>
</dbReference>
<dbReference type="Pfam" id="PF17827">
    <property type="entry name" value="PrmC_N"/>
    <property type="match status" value="1"/>
</dbReference>